<dbReference type="InterPro" id="IPR017907">
    <property type="entry name" value="Znf_RING_CS"/>
</dbReference>
<keyword evidence="7" id="KW-1185">Reference proteome</keyword>
<organism evidence="6 7">
    <name type="scientific">Electrophorus voltai</name>
    <dbReference type="NCBI Taxonomy" id="2609070"/>
    <lineage>
        <taxon>Eukaryota</taxon>
        <taxon>Metazoa</taxon>
        <taxon>Chordata</taxon>
        <taxon>Craniata</taxon>
        <taxon>Vertebrata</taxon>
        <taxon>Euteleostomi</taxon>
        <taxon>Actinopterygii</taxon>
        <taxon>Neopterygii</taxon>
        <taxon>Teleostei</taxon>
        <taxon>Ostariophysi</taxon>
        <taxon>Gymnotiformes</taxon>
        <taxon>Gymnotoidei</taxon>
        <taxon>Gymnotidae</taxon>
        <taxon>Electrophorus</taxon>
    </lineage>
</organism>
<name>A0AAD8YYP7_9TELE</name>
<dbReference type="AlphaFoldDB" id="A0AAD8YYP7"/>
<dbReference type="PROSITE" id="PS50089">
    <property type="entry name" value="ZF_RING_2"/>
    <property type="match status" value="1"/>
</dbReference>
<dbReference type="SUPFAM" id="SSF57850">
    <property type="entry name" value="RING/U-box"/>
    <property type="match status" value="1"/>
</dbReference>
<dbReference type="PROSITE" id="PS00518">
    <property type="entry name" value="ZF_RING_1"/>
    <property type="match status" value="1"/>
</dbReference>
<dbReference type="InterPro" id="IPR013083">
    <property type="entry name" value="Znf_RING/FYVE/PHD"/>
</dbReference>
<accession>A0AAD8YYP7</accession>
<reference evidence="6" key="1">
    <citation type="submission" date="2023-03" db="EMBL/GenBank/DDBJ databases">
        <title>Electrophorus voltai genome.</title>
        <authorList>
            <person name="Bian C."/>
        </authorList>
    </citation>
    <scope>NUCLEOTIDE SEQUENCE</scope>
    <source>
        <strain evidence="6">CB-2022</strain>
        <tissue evidence="6">Muscle</tissue>
    </source>
</reference>
<evidence type="ECO:0000256" key="2">
    <source>
        <dbReference type="ARBA" id="ARBA00022771"/>
    </source>
</evidence>
<evidence type="ECO:0000313" key="6">
    <source>
        <dbReference type="EMBL" id="KAK1788333.1"/>
    </source>
</evidence>
<dbReference type="GO" id="GO:0000209">
    <property type="term" value="P:protein polyubiquitination"/>
    <property type="evidence" value="ECO:0007669"/>
    <property type="project" value="InterPro"/>
</dbReference>
<feature type="domain" description="RING-type" evidence="5">
    <location>
        <begin position="344"/>
        <end position="386"/>
    </location>
</feature>
<evidence type="ECO:0000256" key="3">
    <source>
        <dbReference type="ARBA" id="ARBA00022833"/>
    </source>
</evidence>
<comment type="caution">
    <text evidence="6">The sequence shown here is derived from an EMBL/GenBank/DDBJ whole genome shotgun (WGS) entry which is preliminary data.</text>
</comment>
<dbReference type="SMART" id="SM00184">
    <property type="entry name" value="RING"/>
    <property type="match status" value="1"/>
</dbReference>
<evidence type="ECO:0000256" key="4">
    <source>
        <dbReference type="PROSITE-ProRule" id="PRU00175"/>
    </source>
</evidence>
<dbReference type="GO" id="GO:0042428">
    <property type="term" value="P:serotonin metabolic process"/>
    <property type="evidence" value="ECO:0007669"/>
    <property type="project" value="TreeGrafter"/>
</dbReference>
<dbReference type="Gene3D" id="3.30.40.10">
    <property type="entry name" value="Zinc/RING finger domain, C3HC4 (zinc finger)"/>
    <property type="match status" value="1"/>
</dbReference>
<dbReference type="CDD" id="cd16554">
    <property type="entry name" value="RING-HC_RNF180"/>
    <property type="match status" value="1"/>
</dbReference>
<dbReference type="Proteomes" id="UP001239994">
    <property type="component" value="Unassembled WGS sequence"/>
</dbReference>
<dbReference type="PANTHER" id="PTHR46717">
    <property type="entry name" value="E3 UBIQUITIN-PROTEIN LIGASE RNF180"/>
    <property type="match status" value="1"/>
</dbReference>
<dbReference type="Pfam" id="PF19332">
    <property type="entry name" value="RNF180_C"/>
    <property type="match status" value="1"/>
</dbReference>
<evidence type="ECO:0000256" key="1">
    <source>
        <dbReference type="ARBA" id="ARBA00022723"/>
    </source>
</evidence>
<dbReference type="GO" id="GO:0032436">
    <property type="term" value="P:positive regulation of proteasomal ubiquitin-dependent protein catabolic process"/>
    <property type="evidence" value="ECO:0007669"/>
    <property type="project" value="TreeGrafter"/>
</dbReference>
<dbReference type="InterPro" id="IPR045790">
    <property type="entry name" value="RNF180_C"/>
</dbReference>
<keyword evidence="1" id="KW-0479">Metal-binding</keyword>
<dbReference type="EMBL" id="JAROKS010000023">
    <property type="protein sequence ID" value="KAK1788333.1"/>
    <property type="molecule type" value="Genomic_DNA"/>
</dbReference>
<dbReference type="GO" id="GO:0031624">
    <property type="term" value="F:ubiquitin conjugating enzyme binding"/>
    <property type="evidence" value="ECO:0007669"/>
    <property type="project" value="TreeGrafter"/>
</dbReference>
<dbReference type="GO" id="GO:0061630">
    <property type="term" value="F:ubiquitin protein ligase activity"/>
    <property type="evidence" value="ECO:0007669"/>
    <property type="project" value="InterPro"/>
</dbReference>
<dbReference type="PANTHER" id="PTHR46717:SF1">
    <property type="entry name" value="E3 UBIQUITIN-PROTEIN LIGASE RNF180"/>
    <property type="match status" value="1"/>
</dbReference>
<gene>
    <name evidence="6" type="ORF">P4O66_016779</name>
</gene>
<evidence type="ECO:0000259" key="5">
    <source>
        <dbReference type="PROSITE" id="PS50089"/>
    </source>
</evidence>
<dbReference type="GO" id="GO:0005789">
    <property type="term" value="C:endoplasmic reticulum membrane"/>
    <property type="evidence" value="ECO:0007669"/>
    <property type="project" value="TreeGrafter"/>
</dbReference>
<proteinExistence type="predicted"/>
<keyword evidence="3" id="KW-0862">Zinc</keyword>
<evidence type="ECO:0000313" key="7">
    <source>
        <dbReference type="Proteomes" id="UP001239994"/>
    </source>
</evidence>
<dbReference type="GO" id="GO:0008270">
    <property type="term" value="F:zinc ion binding"/>
    <property type="evidence" value="ECO:0007669"/>
    <property type="project" value="UniProtKB-KW"/>
</dbReference>
<dbReference type="InterPro" id="IPR001841">
    <property type="entry name" value="Znf_RING"/>
</dbReference>
<dbReference type="Pfam" id="PF13923">
    <property type="entry name" value="zf-C3HC4_2"/>
    <property type="match status" value="1"/>
</dbReference>
<protein>
    <recommendedName>
        <fullName evidence="5">RING-type domain-containing protein</fullName>
    </recommendedName>
</protein>
<sequence>MSCFDTDRVSNILGIAEEPLILRCRKCRRCVADSTCLLSASKELKITCNVWHVDVNTLPEWILTVVNKAHWTVGKLNCQYCGARLGAFNFLNCPKCPCGHDTSVHFSKSRVDEGIKRFVYLSRAGRAGGQAEGLVCLGRCLGNQKRLEGLELRGGFNSNPNPNDGLHLVTQTLNSEIDPATMQIQAACFGHDPSVISPQSILSLTHTSPTDECINEPVAALELNEEPQNHRSVDTNNEGHRDIETFGYLEDTDSSVTFVPSLETHTLDTVAQHEQEGLEVTEEVLSHATSRTVQLTKRKKNCFKSLRRKQRKRERWLQSQLEDKELCVKNNLMSSDEEKEGYTCAVCLDVYYNPYMCQPCSHVFCEPCLRMLARNRPNNTPCPLCRTLISQVLFQTELHQSTRSNFQKEYLSRKEVFQKNNYSKWPLPNCPKRFHMLWGFHRQGASRRHRAFGLDGLDLGEMQGWPFNSDVMVDNLELLTAVIFLKERERERTVQEFNTLVALHREQVISIGEITVDCPSLRAQMHKTRTKGCSVAQTAYQNLTVISGPEDGEIHPEICRLFIQLQCCLEMYITEMLKSVCLLGVLQLHRKGNEPCPEPNIDGRVEESSDVPILEDRSSSPVDFPQESWLVCTDIENIESDMRDMRNLLSKLRETMPLPLKNQDDSSLLNLTSYPPVRQRKRRFSGLCCLVSG</sequence>
<keyword evidence="2 4" id="KW-0863">Zinc-finger</keyword>
<dbReference type="InterPro" id="IPR033263">
    <property type="entry name" value="RNF180"/>
</dbReference>
<dbReference type="GO" id="GO:0042415">
    <property type="term" value="P:norepinephrine metabolic process"/>
    <property type="evidence" value="ECO:0007669"/>
    <property type="project" value="TreeGrafter"/>
</dbReference>